<evidence type="ECO:0000256" key="1">
    <source>
        <dbReference type="ARBA" id="ARBA00006484"/>
    </source>
</evidence>
<evidence type="ECO:0000259" key="4">
    <source>
        <dbReference type="SMART" id="SM00822"/>
    </source>
</evidence>
<dbReference type="PRINTS" id="PR00081">
    <property type="entry name" value="GDHRDH"/>
</dbReference>
<name>A0ABP8W842_9MICO</name>
<accession>A0ABP8W842</accession>
<dbReference type="SUPFAM" id="SSF51735">
    <property type="entry name" value="NAD(P)-binding Rossmann-fold domains"/>
    <property type="match status" value="1"/>
</dbReference>
<dbReference type="PRINTS" id="PR00080">
    <property type="entry name" value="SDRFAMILY"/>
</dbReference>
<evidence type="ECO:0000256" key="3">
    <source>
        <dbReference type="ARBA" id="ARBA00023027"/>
    </source>
</evidence>
<dbReference type="PANTHER" id="PTHR24321:SF8">
    <property type="entry name" value="ESTRADIOL 17-BETA-DEHYDROGENASE 8-RELATED"/>
    <property type="match status" value="1"/>
</dbReference>
<dbReference type="RefSeq" id="WP_345376816.1">
    <property type="nucleotide sequence ID" value="NZ_BAABLM010000009.1"/>
</dbReference>
<dbReference type="InterPro" id="IPR002347">
    <property type="entry name" value="SDR_fam"/>
</dbReference>
<dbReference type="NCBIfam" id="NF005559">
    <property type="entry name" value="PRK07231.1"/>
    <property type="match status" value="1"/>
</dbReference>
<dbReference type="Gene3D" id="3.40.50.720">
    <property type="entry name" value="NAD(P)-binding Rossmann-like Domain"/>
    <property type="match status" value="1"/>
</dbReference>
<reference evidence="6" key="1">
    <citation type="journal article" date="2019" name="Int. J. Syst. Evol. Microbiol.">
        <title>The Global Catalogue of Microorganisms (GCM) 10K type strain sequencing project: providing services to taxonomists for standard genome sequencing and annotation.</title>
        <authorList>
            <consortium name="The Broad Institute Genomics Platform"/>
            <consortium name="The Broad Institute Genome Sequencing Center for Infectious Disease"/>
            <person name="Wu L."/>
            <person name="Ma J."/>
        </authorList>
    </citation>
    <scope>NUCLEOTIDE SEQUENCE [LARGE SCALE GENOMIC DNA]</scope>
    <source>
        <strain evidence="6">JCM 18956</strain>
    </source>
</reference>
<sequence>MTESFAGKVVIVTGATSGLGFATAKAFAEAGASVALADLRTDELIAAANRLSATGLTVTAIACDVADDAQVAALVAGTVERYGAVDIAFNNAGIQPDGQNTADVSAETFDKVMAVNLRGVWSSIKHEVIQMQKQGGGVIINNSSIGGVVGAVGQAAYHASKHGVLGLTKSVALEYATEGIRVVAIAPGTIDTPLVANIRDNDPDTYDRIMKGTPMERVGSVDEISSAVLWLASSGAAYVTGTTLVIDGGITAQ</sequence>
<evidence type="ECO:0000313" key="6">
    <source>
        <dbReference type="Proteomes" id="UP001501295"/>
    </source>
</evidence>
<dbReference type="SMART" id="SM00822">
    <property type="entry name" value="PKS_KR"/>
    <property type="match status" value="1"/>
</dbReference>
<keyword evidence="2" id="KW-0560">Oxidoreductase</keyword>
<protein>
    <submittedName>
        <fullName evidence="5">SDR family oxidoreductase</fullName>
    </submittedName>
</protein>
<dbReference type="Proteomes" id="UP001501295">
    <property type="component" value="Unassembled WGS sequence"/>
</dbReference>
<keyword evidence="3" id="KW-0520">NAD</keyword>
<feature type="domain" description="Ketoreductase" evidence="4">
    <location>
        <begin position="8"/>
        <end position="188"/>
    </location>
</feature>
<keyword evidence="6" id="KW-1185">Reference proteome</keyword>
<comment type="caution">
    <text evidence="5">The sequence shown here is derived from an EMBL/GenBank/DDBJ whole genome shotgun (WGS) entry which is preliminary data.</text>
</comment>
<proteinExistence type="inferred from homology"/>
<evidence type="ECO:0000256" key="2">
    <source>
        <dbReference type="ARBA" id="ARBA00023002"/>
    </source>
</evidence>
<gene>
    <name evidence="5" type="ORF">GCM10025780_30820</name>
</gene>
<dbReference type="Pfam" id="PF13561">
    <property type="entry name" value="adh_short_C2"/>
    <property type="match status" value="1"/>
</dbReference>
<dbReference type="EMBL" id="BAABLM010000009">
    <property type="protein sequence ID" value="GAA4683009.1"/>
    <property type="molecule type" value="Genomic_DNA"/>
</dbReference>
<dbReference type="InterPro" id="IPR057326">
    <property type="entry name" value="KR_dom"/>
</dbReference>
<comment type="similarity">
    <text evidence="1">Belongs to the short-chain dehydrogenases/reductases (SDR) family.</text>
</comment>
<dbReference type="InterPro" id="IPR036291">
    <property type="entry name" value="NAD(P)-bd_dom_sf"/>
</dbReference>
<dbReference type="PANTHER" id="PTHR24321">
    <property type="entry name" value="DEHYDROGENASES, SHORT CHAIN"/>
    <property type="match status" value="1"/>
</dbReference>
<dbReference type="CDD" id="cd05233">
    <property type="entry name" value="SDR_c"/>
    <property type="match status" value="1"/>
</dbReference>
<evidence type="ECO:0000313" key="5">
    <source>
        <dbReference type="EMBL" id="GAA4683009.1"/>
    </source>
</evidence>
<organism evidence="5 6">
    <name type="scientific">Frondihabitans cladoniiphilus</name>
    <dbReference type="NCBI Taxonomy" id="715785"/>
    <lineage>
        <taxon>Bacteria</taxon>
        <taxon>Bacillati</taxon>
        <taxon>Actinomycetota</taxon>
        <taxon>Actinomycetes</taxon>
        <taxon>Micrococcales</taxon>
        <taxon>Microbacteriaceae</taxon>
        <taxon>Frondihabitans</taxon>
    </lineage>
</organism>